<evidence type="ECO:0000313" key="2">
    <source>
        <dbReference type="Proteomes" id="UP000540989"/>
    </source>
</evidence>
<reference evidence="1 2" key="1">
    <citation type="submission" date="2020-08" db="EMBL/GenBank/DDBJ databases">
        <title>Genomic Encyclopedia of Type Strains, Phase IV (KMG-V): Genome sequencing to study the core and pangenomes of soil and plant-associated prokaryotes.</title>
        <authorList>
            <person name="Whitman W."/>
        </authorList>
    </citation>
    <scope>NUCLEOTIDE SEQUENCE [LARGE SCALE GENOMIC DNA]</scope>
    <source>
        <strain evidence="1 2">M8UP14</strain>
    </source>
</reference>
<keyword evidence="2" id="KW-1185">Reference proteome</keyword>
<proteinExistence type="predicted"/>
<accession>A0A7W8E3R4</accession>
<sequence length="68" mass="7713">MANSAVEKIGNAIGRLTPRELEELYVWLDQHHPQPIDDRLTADLANGNMDRAIFRALDDESRGRTQPL</sequence>
<keyword evidence="1" id="KW-0378">Hydrolase</keyword>
<dbReference type="RefSeq" id="WP_184216496.1">
    <property type="nucleotide sequence ID" value="NZ_JACHIP010000003.1"/>
</dbReference>
<comment type="caution">
    <text evidence="1">The sequence shown here is derived from an EMBL/GenBank/DDBJ whole genome shotgun (WGS) entry which is preliminary data.</text>
</comment>
<dbReference type="AlphaFoldDB" id="A0A7W8E3R4"/>
<evidence type="ECO:0000313" key="1">
    <source>
        <dbReference type="EMBL" id="MBB5057514.1"/>
    </source>
</evidence>
<protein>
    <submittedName>
        <fullName evidence="1">Inhibitor of KinA sporulation pathway (Predicted exonuclease)</fullName>
    </submittedName>
</protein>
<dbReference type="GO" id="GO:0004527">
    <property type="term" value="F:exonuclease activity"/>
    <property type="evidence" value="ECO:0007669"/>
    <property type="project" value="UniProtKB-KW"/>
</dbReference>
<dbReference type="EMBL" id="JACHIP010000003">
    <property type="protein sequence ID" value="MBB5057514.1"/>
    <property type="molecule type" value="Genomic_DNA"/>
</dbReference>
<organism evidence="1 2">
    <name type="scientific">Granulicella aggregans</name>
    <dbReference type="NCBI Taxonomy" id="474949"/>
    <lineage>
        <taxon>Bacteria</taxon>
        <taxon>Pseudomonadati</taxon>
        <taxon>Acidobacteriota</taxon>
        <taxon>Terriglobia</taxon>
        <taxon>Terriglobales</taxon>
        <taxon>Acidobacteriaceae</taxon>
        <taxon>Granulicella</taxon>
    </lineage>
</organism>
<keyword evidence="1" id="KW-0540">Nuclease</keyword>
<gene>
    <name evidence="1" type="ORF">HDF16_002220</name>
</gene>
<dbReference type="Proteomes" id="UP000540989">
    <property type="component" value="Unassembled WGS sequence"/>
</dbReference>
<keyword evidence="1" id="KW-0269">Exonuclease</keyword>
<name>A0A7W8E3R4_9BACT</name>